<keyword evidence="5 11" id="KW-0418">Kinase</keyword>
<keyword evidence="9" id="KW-0812">Transmembrane</keyword>
<evidence type="ECO:0000256" key="9">
    <source>
        <dbReference type="SAM" id="Phobius"/>
    </source>
</evidence>
<evidence type="ECO:0000313" key="11">
    <source>
        <dbReference type="EMBL" id="MDI3389058.1"/>
    </source>
</evidence>
<keyword evidence="3 11" id="KW-0808">Transferase</keyword>
<keyword evidence="6 7" id="KW-0067">ATP-binding</keyword>
<keyword evidence="2" id="KW-0723">Serine/threonine-protein kinase</keyword>
<dbReference type="InterPro" id="IPR017441">
    <property type="entry name" value="Protein_kinase_ATP_BS"/>
</dbReference>
<keyword evidence="9" id="KW-1133">Transmembrane helix</keyword>
<dbReference type="Pfam" id="PF00069">
    <property type="entry name" value="Pkinase"/>
    <property type="match status" value="1"/>
</dbReference>
<dbReference type="PROSITE" id="PS00107">
    <property type="entry name" value="PROTEIN_KINASE_ATP"/>
    <property type="match status" value="1"/>
</dbReference>
<accession>A0ABT6RX84</accession>
<dbReference type="SMART" id="SM00220">
    <property type="entry name" value="S_TKc"/>
    <property type="match status" value="1"/>
</dbReference>
<evidence type="ECO:0000256" key="1">
    <source>
        <dbReference type="ARBA" id="ARBA00012513"/>
    </source>
</evidence>
<dbReference type="EC" id="2.7.11.1" evidence="1"/>
<evidence type="ECO:0000256" key="8">
    <source>
        <dbReference type="SAM" id="MobiDB-lite"/>
    </source>
</evidence>
<dbReference type="Proteomes" id="UP001224661">
    <property type="component" value="Unassembled WGS sequence"/>
</dbReference>
<feature type="domain" description="Protein kinase" evidence="10">
    <location>
        <begin position="20"/>
        <end position="282"/>
    </location>
</feature>
<feature type="transmembrane region" description="Helical" evidence="9">
    <location>
        <begin position="393"/>
        <end position="413"/>
    </location>
</feature>
<evidence type="ECO:0000313" key="12">
    <source>
        <dbReference type="Proteomes" id="UP001224661"/>
    </source>
</evidence>
<evidence type="ECO:0000259" key="10">
    <source>
        <dbReference type="PROSITE" id="PS50011"/>
    </source>
</evidence>
<evidence type="ECO:0000256" key="7">
    <source>
        <dbReference type="PROSITE-ProRule" id="PRU10141"/>
    </source>
</evidence>
<feature type="compositionally biased region" description="Low complexity" evidence="8">
    <location>
        <begin position="316"/>
        <end position="337"/>
    </location>
</feature>
<evidence type="ECO:0000256" key="6">
    <source>
        <dbReference type="ARBA" id="ARBA00022840"/>
    </source>
</evidence>
<organism evidence="11 12">
    <name type="scientific">Streptomyces solicavernae</name>
    <dbReference type="NCBI Taxonomy" id="3043614"/>
    <lineage>
        <taxon>Bacteria</taxon>
        <taxon>Bacillati</taxon>
        <taxon>Actinomycetota</taxon>
        <taxon>Actinomycetes</taxon>
        <taxon>Kitasatosporales</taxon>
        <taxon>Streptomycetaceae</taxon>
        <taxon>Streptomyces</taxon>
    </lineage>
</organism>
<feature type="compositionally biased region" description="Low complexity" evidence="8">
    <location>
        <begin position="423"/>
        <end position="441"/>
    </location>
</feature>
<comment type="caution">
    <text evidence="11">The sequence shown here is derived from an EMBL/GenBank/DDBJ whole genome shotgun (WGS) entry which is preliminary data.</text>
</comment>
<dbReference type="InterPro" id="IPR000719">
    <property type="entry name" value="Prot_kinase_dom"/>
</dbReference>
<protein>
    <recommendedName>
        <fullName evidence="1">non-specific serine/threonine protein kinase</fullName>
        <ecNumber evidence="1">2.7.11.1</ecNumber>
    </recommendedName>
</protein>
<evidence type="ECO:0000256" key="4">
    <source>
        <dbReference type="ARBA" id="ARBA00022741"/>
    </source>
</evidence>
<feature type="region of interest" description="Disordered" evidence="8">
    <location>
        <begin position="420"/>
        <end position="537"/>
    </location>
</feature>
<dbReference type="Gene3D" id="3.30.200.20">
    <property type="entry name" value="Phosphorylase Kinase, domain 1"/>
    <property type="match status" value="1"/>
</dbReference>
<dbReference type="PROSITE" id="PS50011">
    <property type="entry name" value="PROTEIN_KINASE_DOM"/>
    <property type="match status" value="1"/>
</dbReference>
<sequence length="627" mass="62795">MASGENQQGDGVGRLLAGRYRVQEQLGRGGMGIVWRAVDEVLGRPVAVKELRTFTDAAATELAALRTRMQREARAAARVRHTGVIAVHDVAEVDGRPLIVMELVDGPSLDDVLRERGTLPPREAAAIGAKVMEALAAAHQAGVLHRDVKPGNVLLERGGRVVLTDFGIAMVDDPGDGNSTNLTRSGELVGSLDYLAPERAQGHEPGPASDIWALGATLYGTVEGNAPFRRTSTWSTLTAIVSEPLPAPALAGPLGPVLQQLMAKDPQARPDAATAVQLLTAVAESDRDDDTTALRPGARPTPAPTPTPTPTPGVVPPVHGAPTVGSGGLPVTPSPVGGPSGPGGPGGPPSPNGPYAPGPFAARGGDTPNGSDTPLVTPVPGAPSERGRRRRTLIIAAAVLAVLAAGGGGYAWLAGGDGQRVEAGSTASPSAPESPSKSADPTASGKPKPTEQGDKSPSPSASSPGGTEDEPAEDASKPAADGGTTGGGSDGGTDGGTSGGGTSGGGSGGTSGGSGGGSEGSGTSGSSGGGGEPAPVCHPAGGGKYDCNVWRTADSYTASGAKVGVLNAGTNYFYCQQNLGRRETYQGWTNVWWAKTDDDSGNTNVFVSDVYIKGGENDKPLPGLPVC</sequence>
<dbReference type="PANTHER" id="PTHR43289">
    <property type="entry name" value="MITOGEN-ACTIVATED PROTEIN KINASE KINASE KINASE 20-RELATED"/>
    <property type="match status" value="1"/>
</dbReference>
<keyword evidence="12" id="KW-1185">Reference proteome</keyword>
<keyword evidence="4 7" id="KW-0547">Nucleotide-binding</keyword>
<dbReference type="PROSITE" id="PS00108">
    <property type="entry name" value="PROTEIN_KINASE_ST"/>
    <property type="match status" value="1"/>
</dbReference>
<dbReference type="InterPro" id="IPR008271">
    <property type="entry name" value="Ser/Thr_kinase_AS"/>
</dbReference>
<dbReference type="GO" id="GO:0004674">
    <property type="term" value="F:protein serine/threonine kinase activity"/>
    <property type="evidence" value="ECO:0007669"/>
    <property type="project" value="UniProtKB-EC"/>
</dbReference>
<dbReference type="CDD" id="cd14014">
    <property type="entry name" value="STKc_PknB_like"/>
    <property type="match status" value="1"/>
</dbReference>
<evidence type="ECO:0000256" key="2">
    <source>
        <dbReference type="ARBA" id="ARBA00022527"/>
    </source>
</evidence>
<feature type="region of interest" description="Disordered" evidence="8">
    <location>
        <begin position="282"/>
        <end position="387"/>
    </location>
</feature>
<evidence type="ECO:0000256" key="5">
    <source>
        <dbReference type="ARBA" id="ARBA00022777"/>
    </source>
</evidence>
<keyword evidence="9" id="KW-0472">Membrane</keyword>
<feature type="binding site" evidence="7">
    <location>
        <position position="49"/>
    </location>
    <ligand>
        <name>ATP</name>
        <dbReference type="ChEBI" id="CHEBI:30616"/>
    </ligand>
</feature>
<evidence type="ECO:0000256" key="3">
    <source>
        <dbReference type="ARBA" id="ARBA00022679"/>
    </source>
</evidence>
<dbReference type="PANTHER" id="PTHR43289:SF6">
    <property type="entry name" value="SERINE_THREONINE-PROTEIN KINASE NEKL-3"/>
    <property type="match status" value="1"/>
</dbReference>
<feature type="compositionally biased region" description="Pro residues" evidence="8">
    <location>
        <begin position="299"/>
        <end position="315"/>
    </location>
</feature>
<dbReference type="RefSeq" id="WP_282515506.1">
    <property type="nucleotide sequence ID" value="NZ_JASCIR010000022.1"/>
</dbReference>
<proteinExistence type="predicted"/>
<feature type="compositionally biased region" description="Gly residues" evidence="8">
    <location>
        <begin position="483"/>
        <end position="532"/>
    </location>
</feature>
<name>A0ABT6RX84_9ACTN</name>
<dbReference type="Gene3D" id="1.10.510.10">
    <property type="entry name" value="Transferase(Phosphotransferase) domain 1"/>
    <property type="match status" value="1"/>
</dbReference>
<gene>
    <name evidence="11" type="ORF">QIS99_23090</name>
</gene>
<feature type="compositionally biased region" description="Pro residues" evidence="8">
    <location>
        <begin position="345"/>
        <end position="357"/>
    </location>
</feature>
<dbReference type="InterPro" id="IPR011009">
    <property type="entry name" value="Kinase-like_dom_sf"/>
</dbReference>
<dbReference type="EMBL" id="JASCIR010000022">
    <property type="protein sequence ID" value="MDI3389058.1"/>
    <property type="molecule type" value="Genomic_DNA"/>
</dbReference>
<dbReference type="SUPFAM" id="SSF56112">
    <property type="entry name" value="Protein kinase-like (PK-like)"/>
    <property type="match status" value="1"/>
</dbReference>
<reference evidence="11 12" key="1">
    <citation type="submission" date="2023-05" db="EMBL/GenBank/DDBJ databases">
        <title>Draft genome sequence of Streptomyces sp. B-S-A8 isolated from a cave soil in Thailand.</title>
        <authorList>
            <person name="Chamroensaksri N."/>
            <person name="Muangham S."/>
        </authorList>
    </citation>
    <scope>NUCLEOTIDE SEQUENCE [LARGE SCALE GENOMIC DNA]</scope>
    <source>
        <strain evidence="11 12">B-S-A8</strain>
    </source>
</reference>